<organism evidence="15 16">
    <name type="scientific">Dermacoccus barathri</name>
    <dbReference type="NCBI Taxonomy" id="322601"/>
    <lineage>
        <taxon>Bacteria</taxon>
        <taxon>Bacillati</taxon>
        <taxon>Actinomycetota</taxon>
        <taxon>Actinomycetes</taxon>
        <taxon>Micrococcales</taxon>
        <taxon>Dermacoccaceae</taxon>
        <taxon>Dermacoccus</taxon>
    </lineage>
</organism>
<evidence type="ECO:0000256" key="9">
    <source>
        <dbReference type="ARBA" id="ARBA00022833"/>
    </source>
</evidence>
<comment type="cofactor">
    <cofactor evidence="2">
        <name>Zn(2+)</name>
        <dbReference type="ChEBI" id="CHEBI:29105"/>
    </cofactor>
</comment>
<comment type="catalytic activity">
    <reaction evidence="1">
        <text>Release of an N-terminal amino acid, Xaa-|-Yaa- from a peptide, amide or arylamide. Xaa is preferably Ala, but may be most amino acids including Pro (slow action). When a terminal hydrophobic residue is followed by a prolyl residue, the two may be released as an intact Xaa-Pro dipeptide.</text>
        <dbReference type="EC" id="3.4.11.2"/>
    </reaction>
</comment>
<dbReference type="RefSeq" id="WP_346031000.1">
    <property type="nucleotide sequence ID" value="NZ_BAAANV010000069.1"/>
</dbReference>
<evidence type="ECO:0000256" key="8">
    <source>
        <dbReference type="ARBA" id="ARBA00022801"/>
    </source>
</evidence>
<dbReference type="Proteomes" id="UP001501288">
    <property type="component" value="Unassembled WGS sequence"/>
</dbReference>
<evidence type="ECO:0000256" key="3">
    <source>
        <dbReference type="ARBA" id="ARBA00010136"/>
    </source>
</evidence>
<dbReference type="Pfam" id="PF17900">
    <property type="entry name" value="Peptidase_M1_N"/>
    <property type="match status" value="1"/>
</dbReference>
<sequence length="491" mass="53916">MGVATAAVAPSGSAGIGDPYYPHYGNGGYDVDHYSINVEYDRTKNTVKGKTWVFATTKQSLGRFNLDLALRAKLVTVNGRPAKFTQSEHELVITPSRALKKGESMAVEVTYGGNPSTTKVKGFTPWVTTPDGAAALGEPESAAWWYPSNDHPRDKATYDIAITVPKGVEALSNGTLQSNKVSGPWQTWRWQVSQPMAPYLAFFVTGQFTITKGTAQGIPWLNAVTTVKSPQQRYAAADLARTPEIVAWEAKQFGPYPFETMGGVAPNAPLGFALENQTRPVYSNVFWADGPSEGVIVHEQAHQWFGDSVSVHNWKDIWLNEGFATYATWLWSEKQGEGSRQDLLESYYLTPPDEDFWSTTIGDPGAGNEFDAAVYDRGAMTLAALRNRVGEAKMSKILKTWTRQKADGNARIADFVALAERISGQQLDSFFTAWLYTPQRPAATKANGFPATFAKRASAARTQRVAMPASRAQLDADHKQMIAQERQRVVG</sequence>
<dbReference type="SUPFAM" id="SSF63737">
    <property type="entry name" value="Leukotriene A4 hydrolase N-terminal domain"/>
    <property type="match status" value="1"/>
</dbReference>
<evidence type="ECO:0000259" key="14">
    <source>
        <dbReference type="Pfam" id="PF17900"/>
    </source>
</evidence>
<evidence type="ECO:0000256" key="5">
    <source>
        <dbReference type="ARBA" id="ARBA00015611"/>
    </source>
</evidence>
<feature type="domain" description="Aminopeptidase N-like N-terminal" evidence="14">
    <location>
        <begin position="32"/>
        <end position="200"/>
    </location>
</feature>
<protein>
    <recommendedName>
        <fullName evidence="5">Aminopeptidase N</fullName>
        <ecNumber evidence="4">3.4.11.2</ecNumber>
    </recommendedName>
    <alternativeName>
        <fullName evidence="11">Alanine aminopeptidase</fullName>
    </alternativeName>
    <alternativeName>
        <fullName evidence="12">Lysyl aminopeptidase</fullName>
    </alternativeName>
</protein>
<gene>
    <name evidence="15" type="ORF">GCM10009762_28280</name>
</gene>
<evidence type="ECO:0000256" key="12">
    <source>
        <dbReference type="ARBA" id="ARBA00031533"/>
    </source>
</evidence>
<dbReference type="EMBL" id="BAAANV010000069">
    <property type="protein sequence ID" value="GAA1553856.1"/>
    <property type="molecule type" value="Genomic_DNA"/>
</dbReference>
<dbReference type="InterPro" id="IPR042097">
    <property type="entry name" value="Aminopeptidase_N-like_N_sf"/>
</dbReference>
<keyword evidence="8" id="KW-0378">Hydrolase</keyword>
<dbReference type="CDD" id="cd09603">
    <property type="entry name" value="M1_APN_like"/>
    <property type="match status" value="1"/>
</dbReference>
<keyword evidence="7" id="KW-0479">Metal-binding</keyword>
<dbReference type="SUPFAM" id="SSF55486">
    <property type="entry name" value="Metalloproteases ('zincins'), catalytic domain"/>
    <property type="match status" value="1"/>
</dbReference>
<evidence type="ECO:0000256" key="2">
    <source>
        <dbReference type="ARBA" id="ARBA00001947"/>
    </source>
</evidence>
<evidence type="ECO:0000313" key="15">
    <source>
        <dbReference type="EMBL" id="GAA1553856.1"/>
    </source>
</evidence>
<dbReference type="PANTHER" id="PTHR11533:SF297">
    <property type="entry name" value="AMINOPEPTIDASE N"/>
    <property type="match status" value="1"/>
</dbReference>
<evidence type="ECO:0000313" key="16">
    <source>
        <dbReference type="Proteomes" id="UP001501288"/>
    </source>
</evidence>
<dbReference type="Pfam" id="PF01433">
    <property type="entry name" value="Peptidase_M1"/>
    <property type="match status" value="1"/>
</dbReference>
<dbReference type="PRINTS" id="PR00756">
    <property type="entry name" value="ALADIPTASE"/>
</dbReference>
<dbReference type="Gene3D" id="2.60.40.1730">
    <property type="entry name" value="tricorn interacting facor f3 domain"/>
    <property type="match status" value="1"/>
</dbReference>
<dbReference type="InterPro" id="IPR001930">
    <property type="entry name" value="Peptidase_M1"/>
</dbReference>
<name>A0ABN2C733_9MICO</name>
<dbReference type="InterPro" id="IPR014782">
    <property type="entry name" value="Peptidase_M1_dom"/>
</dbReference>
<keyword evidence="16" id="KW-1185">Reference proteome</keyword>
<accession>A0ABN2C733</accession>
<dbReference type="Gene3D" id="1.10.390.10">
    <property type="entry name" value="Neutral Protease Domain 2"/>
    <property type="match status" value="1"/>
</dbReference>
<dbReference type="EC" id="3.4.11.2" evidence="4"/>
<evidence type="ECO:0000256" key="6">
    <source>
        <dbReference type="ARBA" id="ARBA00022670"/>
    </source>
</evidence>
<reference evidence="15 16" key="1">
    <citation type="journal article" date="2019" name="Int. J. Syst. Evol. Microbiol.">
        <title>The Global Catalogue of Microorganisms (GCM) 10K type strain sequencing project: providing services to taxonomists for standard genome sequencing and annotation.</title>
        <authorList>
            <consortium name="The Broad Institute Genomics Platform"/>
            <consortium name="The Broad Institute Genome Sequencing Center for Infectious Disease"/>
            <person name="Wu L."/>
            <person name="Ma J."/>
        </authorList>
    </citation>
    <scope>NUCLEOTIDE SEQUENCE [LARGE SCALE GENOMIC DNA]</scope>
    <source>
        <strain evidence="15 16">JCM 14588</strain>
    </source>
</reference>
<evidence type="ECO:0000256" key="1">
    <source>
        <dbReference type="ARBA" id="ARBA00000098"/>
    </source>
</evidence>
<dbReference type="InterPro" id="IPR045357">
    <property type="entry name" value="Aminopeptidase_N-like_N"/>
</dbReference>
<evidence type="ECO:0000256" key="10">
    <source>
        <dbReference type="ARBA" id="ARBA00023049"/>
    </source>
</evidence>
<dbReference type="PANTHER" id="PTHR11533">
    <property type="entry name" value="PROTEASE M1 ZINC METALLOPROTEASE"/>
    <property type="match status" value="1"/>
</dbReference>
<evidence type="ECO:0000256" key="7">
    <source>
        <dbReference type="ARBA" id="ARBA00022723"/>
    </source>
</evidence>
<dbReference type="InterPro" id="IPR027268">
    <property type="entry name" value="Peptidase_M4/M1_CTD_sf"/>
</dbReference>
<keyword evidence="6" id="KW-0645">Protease</keyword>
<keyword evidence="10" id="KW-0482">Metalloprotease</keyword>
<comment type="similarity">
    <text evidence="3">Belongs to the peptidase M1 family.</text>
</comment>
<dbReference type="InterPro" id="IPR050344">
    <property type="entry name" value="Peptidase_M1_aminopeptidases"/>
</dbReference>
<evidence type="ECO:0000256" key="11">
    <source>
        <dbReference type="ARBA" id="ARBA00029811"/>
    </source>
</evidence>
<comment type="caution">
    <text evidence="15">The sequence shown here is derived from an EMBL/GenBank/DDBJ whole genome shotgun (WGS) entry which is preliminary data.</text>
</comment>
<keyword evidence="9" id="KW-0862">Zinc</keyword>
<proteinExistence type="inferred from homology"/>
<feature type="domain" description="Peptidase M1 membrane alanine aminopeptidase" evidence="13">
    <location>
        <begin position="293"/>
        <end position="434"/>
    </location>
</feature>
<evidence type="ECO:0000256" key="4">
    <source>
        <dbReference type="ARBA" id="ARBA00012564"/>
    </source>
</evidence>
<evidence type="ECO:0000259" key="13">
    <source>
        <dbReference type="Pfam" id="PF01433"/>
    </source>
</evidence>